<dbReference type="Gene3D" id="3.40.830.10">
    <property type="entry name" value="LigB-like"/>
    <property type="match status" value="1"/>
</dbReference>
<dbReference type="EMBL" id="LDTZ01000018">
    <property type="protein sequence ID" value="KNA90820.1"/>
    <property type="molecule type" value="Genomic_DNA"/>
</dbReference>
<gene>
    <name evidence="7" type="ORF">ABW18_15025</name>
</gene>
<dbReference type="PIRSF" id="PIRSF006157">
    <property type="entry name" value="Doxgns_DODA"/>
    <property type="match status" value="1"/>
</dbReference>
<evidence type="ECO:0000313" key="8">
    <source>
        <dbReference type="Proteomes" id="UP000037247"/>
    </source>
</evidence>
<feature type="domain" description="Extradiol ring-cleavage dioxygenase class III enzyme subunit B" evidence="6">
    <location>
        <begin position="40"/>
        <end position="241"/>
    </location>
</feature>
<dbReference type="GO" id="GO:0051213">
    <property type="term" value="F:dioxygenase activity"/>
    <property type="evidence" value="ECO:0007669"/>
    <property type="project" value="UniProtKB-KW"/>
</dbReference>
<evidence type="ECO:0000313" key="7">
    <source>
        <dbReference type="EMBL" id="KNA90820.1"/>
    </source>
</evidence>
<keyword evidence="7" id="KW-0223">Dioxygenase</keyword>
<evidence type="ECO:0000256" key="4">
    <source>
        <dbReference type="ARBA" id="ARBA00022833"/>
    </source>
</evidence>
<keyword evidence="8" id="KW-1185">Reference proteome</keyword>
<name>A0ABR5IAZ9_9ACTN</name>
<comment type="caution">
    <text evidence="7">The sequence shown here is derived from an EMBL/GenBank/DDBJ whole genome shotgun (WGS) entry which is preliminary data.</text>
</comment>
<evidence type="ECO:0000256" key="2">
    <source>
        <dbReference type="ARBA" id="ARBA00007581"/>
    </source>
</evidence>
<dbReference type="PANTHER" id="PTHR30096">
    <property type="entry name" value="4,5-DOPA DIOXYGENASE EXTRADIOL-LIKE PROTEIN"/>
    <property type="match status" value="1"/>
</dbReference>
<evidence type="ECO:0000256" key="3">
    <source>
        <dbReference type="ARBA" id="ARBA00022723"/>
    </source>
</evidence>
<comment type="cofactor">
    <cofactor evidence="1">
        <name>Zn(2+)</name>
        <dbReference type="ChEBI" id="CHEBI:29105"/>
    </cofactor>
</comment>
<dbReference type="SUPFAM" id="SSF53213">
    <property type="entry name" value="LigB-like"/>
    <property type="match status" value="1"/>
</dbReference>
<sequence length="263" mass="28765">MSAPEPTRQPTLFLSHGAPPLVDSERWVSQLTELSTTLDRPSAILVVSAHWEAAPLTIGSTDPATPLTYDFWGFPERFYRTTYWSPGAPDLAARVAAMMPDGTAIARDQHRRLDHGAYVPLTVMYPDADIPVLQISLPTLDPAQLLNLGRRLAPLRDEGVLIIGSGFTTHGLPYLTDPSPDAAPPSWSSEFDAWAHERFAAGDVESLIDFRRTAPGMPYAHPTIEHFAPLFVALGASDDPEQQADQVIDGFWMGLAKRSLVLA</sequence>
<keyword evidence="3" id="KW-0479">Metal-binding</keyword>
<proteinExistence type="inferred from homology"/>
<organism evidence="7 8">
    <name type="scientific">Gordonia jacobaea</name>
    <dbReference type="NCBI Taxonomy" id="122202"/>
    <lineage>
        <taxon>Bacteria</taxon>
        <taxon>Bacillati</taxon>
        <taxon>Actinomycetota</taxon>
        <taxon>Actinomycetes</taxon>
        <taxon>Mycobacteriales</taxon>
        <taxon>Gordoniaceae</taxon>
        <taxon>Gordonia</taxon>
    </lineage>
</organism>
<evidence type="ECO:0000256" key="5">
    <source>
        <dbReference type="ARBA" id="ARBA00023002"/>
    </source>
</evidence>
<dbReference type="InterPro" id="IPR014436">
    <property type="entry name" value="Extradiol_dOase_DODA"/>
</dbReference>
<dbReference type="RefSeq" id="WP_049699754.1">
    <property type="nucleotide sequence ID" value="NZ_LDTZ01000018.1"/>
</dbReference>
<dbReference type="PANTHER" id="PTHR30096:SF0">
    <property type="entry name" value="4,5-DOPA DIOXYGENASE EXTRADIOL-LIKE PROTEIN"/>
    <property type="match status" value="1"/>
</dbReference>
<dbReference type="InterPro" id="IPR004183">
    <property type="entry name" value="Xdiol_dOase_suB"/>
</dbReference>
<accession>A0ABR5IAZ9</accession>
<evidence type="ECO:0000256" key="1">
    <source>
        <dbReference type="ARBA" id="ARBA00001947"/>
    </source>
</evidence>
<dbReference type="Pfam" id="PF02900">
    <property type="entry name" value="LigB"/>
    <property type="match status" value="1"/>
</dbReference>
<reference evidence="7 8" key="1">
    <citation type="submission" date="2015-05" db="EMBL/GenBank/DDBJ databases">
        <title>Draft genome sequence of the bacterium Gordonia jacobaea a new member of the Gordonia genus.</title>
        <authorList>
            <person name="Jimenez-Galisteo G."/>
            <person name="Dominguez A."/>
            <person name="Munoz E."/>
            <person name="Vinas M."/>
        </authorList>
    </citation>
    <scope>NUCLEOTIDE SEQUENCE [LARGE SCALE GENOMIC DNA]</scope>
    <source>
        <strain evidence="8">mv1</strain>
    </source>
</reference>
<keyword evidence="5" id="KW-0560">Oxidoreductase</keyword>
<protein>
    <submittedName>
        <fullName evidence="7">Extradiol ring-cleavage dioxygenase</fullName>
    </submittedName>
</protein>
<dbReference type="CDD" id="cd07363">
    <property type="entry name" value="45_DOPA_Dioxygenase"/>
    <property type="match status" value="1"/>
</dbReference>
<comment type="similarity">
    <text evidence="2">Belongs to the DODA-type extradiol aromatic ring-opening dioxygenase family.</text>
</comment>
<dbReference type="Proteomes" id="UP000037247">
    <property type="component" value="Unassembled WGS sequence"/>
</dbReference>
<evidence type="ECO:0000259" key="6">
    <source>
        <dbReference type="Pfam" id="PF02900"/>
    </source>
</evidence>
<keyword evidence="4" id="KW-0862">Zinc</keyword>